<dbReference type="EMBL" id="JAULSO010000005">
    <property type="protein sequence ID" value="KAK3682904.1"/>
    <property type="molecule type" value="Genomic_DNA"/>
</dbReference>
<reference evidence="3" key="1">
    <citation type="journal article" date="2023" name="Mol. Phylogenet. Evol.">
        <title>Genome-scale phylogeny and comparative genomics of the fungal order Sordariales.</title>
        <authorList>
            <person name="Hensen N."/>
            <person name="Bonometti L."/>
            <person name="Westerberg I."/>
            <person name="Brannstrom I.O."/>
            <person name="Guillou S."/>
            <person name="Cros-Aarteil S."/>
            <person name="Calhoun S."/>
            <person name="Haridas S."/>
            <person name="Kuo A."/>
            <person name="Mondo S."/>
            <person name="Pangilinan J."/>
            <person name="Riley R."/>
            <person name="LaButti K."/>
            <person name="Andreopoulos B."/>
            <person name="Lipzen A."/>
            <person name="Chen C."/>
            <person name="Yan M."/>
            <person name="Daum C."/>
            <person name="Ng V."/>
            <person name="Clum A."/>
            <person name="Steindorff A."/>
            <person name="Ohm R.A."/>
            <person name="Martin F."/>
            <person name="Silar P."/>
            <person name="Natvig D.O."/>
            <person name="Lalanne C."/>
            <person name="Gautier V."/>
            <person name="Ament-Velasquez S.L."/>
            <person name="Kruys A."/>
            <person name="Hutchinson M.I."/>
            <person name="Powell A.J."/>
            <person name="Barry K."/>
            <person name="Miller A.N."/>
            <person name="Grigoriev I.V."/>
            <person name="Debuchy R."/>
            <person name="Gladieux P."/>
            <person name="Hiltunen Thoren M."/>
            <person name="Johannesson H."/>
        </authorList>
    </citation>
    <scope>NUCLEOTIDE SEQUENCE</scope>
    <source>
        <strain evidence="3">CBS 314.62</strain>
    </source>
</reference>
<proteinExistence type="predicted"/>
<evidence type="ECO:0000256" key="1">
    <source>
        <dbReference type="SAM" id="MobiDB-lite"/>
    </source>
</evidence>
<name>A0AAE0X2A6_9PEZI</name>
<keyword evidence="2" id="KW-1133">Transmembrane helix</keyword>
<evidence type="ECO:0000313" key="3">
    <source>
        <dbReference type="EMBL" id="KAK3682904.1"/>
    </source>
</evidence>
<keyword evidence="2" id="KW-0472">Membrane</keyword>
<reference evidence="3" key="2">
    <citation type="submission" date="2023-06" db="EMBL/GenBank/DDBJ databases">
        <authorList>
            <consortium name="Lawrence Berkeley National Laboratory"/>
            <person name="Haridas S."/>
            <person name="Hensen N."/>
            <person name="Bonometti L."/>
            <person name="Westerberg I."/>
            <person name="Brannstrom I.O."/>
            <person name="Guillou S."/>
            <person name="Cros-Aarteil S."/>
            <person name="Calhoun S."/>
            <person name="Kuo A."/>
            <person name="Mondo S."/>
            <person name="Pangilinan J."/>
            <person name="Riley R."/>
            <person name="Labutti K."/>
            <person name="Andreopoulos B."/>
            <person name="Lipzen A."/>
            <person name="Chen C."/>
            <person name="Yanf M."/>
            <person name="Daum C."/>
            <person name="Ng V."/>
            <person name="Clum A."/>
            <person name="Steindorff A."/>
            <person name="Ohm R."/>
            <person name="Martin F."/>
            <person name="Silar P."/>
            <person name="Natvig D."/>
            <person name="Lalanne C."/>
            <person name="Gautier V."/>
            <person name="Ament-Velasquez S.L."/>
            <person name="Kruys A."/>
            <person name="Hutchinson M.I."/>
            <person name="Powell A.J."/>
            <person name="Barry K."/>
            <person name="Miller A.N."/>
            <person name="Grigoriev I.V."/>
            <person name="Debuchy R."/>
            <person name="Gladieux P."/>
            <person name="Thoren M.H."/>
            <person name="Johannesson H."/>
        </authorList>
    </citation>
    <scope>NUCLEOTIDE SEQUENCE</scope>
    <source>
        <strain evidence="3">CBS 314.62</strain>
    </source>
</reference>
<keyword evidence="4" id="KW-1185">Reference proteome</keyword>
<evidence type="ECO:0000313" key="4">
    <source>
        <dbReference type="Proteomes" id="UP001270362"/>
    </source>
</evidence>
<evidence type="ECO:0000256" key="2">
    <source>
        <dbReference type="SAM" id="Phobius"/>
    </source>
</evidence>
<feature type="region of interest" description="Disordered" evidence="1">
    <location>
        <begin position="1"/>
        <end position="37"/>
    </location>
</feature>
<organism evidence="3 4">
    <name type="scientific">Podospora appendiculata</name>
    <dbReference type="NCBI Taxonomy" id="314037"/>
    <lineage>
        <taxon>Eukaryota</taxon>
        <taxon>Fungi</taxon>
        <taxon>Dikarya</taxon>
        <taxon>Ascomycota</taxon>
        <taxon>Pezizomycotina</taxon>
        <taxon>Sordariomycetes</taxon>
        <taxon>Sordariomycetidae</taxon>
        <taxon>Sordariales</taxon>
        <taxon>Podosporaceae</taxon>
        <taxon>Podospora</taxon>
    </lineage>
</organism>
<dbReference type="AlphaFoldDB" id="A0AAE0X2A6"/>
<accession>A0AAE0X2A6</accession>
<feature type="transmembrane region" description="Helical" evidence="2">
    <location>
        <begin position="53"/>
        <end position="78"/>
    </location>
</feature>
<feature type="compositionally biased region" description="Low complexity" evidence="1">
    <location>
        <begin position="16"/>
        <end position="31"/>
    </location>
</feature>
<dbReference type="Proteomes" id="UP001270362">
    <property type="component" value="Unassembled WGS sequence"/>
</dbReference>
<comment type="caution">
    <text evidence="3">The sequence shown here is derived from an EMBL/GenBank/DDBJ whole genome shotgun (WGS) entry which is preliminary data.</text>
</comment>
<gene>
    <name evidence="3" type="ORF">B0T22DRAFT_296444</name>
</gene>
<protein>
    <submittedName>
        <fullName evidence="3">Uncharacterized protein</fullName>
    </submittedName>
</protein>
<keyword evidence="2" id="KW-0812">Transmembrane</keyword>
<sequence>MENIPTLPSRFRLQGTTPPTTDAPLPPARATSTDVGSGSGAQSLWAAEYAAGAGGRLAACIDFGLAMVLFIFLGVIVLQWQSGKKKKKQENLDHAEKTEREADANIVGGTVVVEKSGLHGRDSSSLPVSEEGKVDGLVVTNGQDASRGKGFEVGRMV</sequence>